<dbReference type="Proteomes" id="UP001221413">
    <property type="component" value="Unassembled WGS sequence"/>
</dbReference>
<feature type="compositionally biased region" description="Polar residues" evidence="1">
    <location>
        <begin position="74"/>
        <end position="84"/>
    </location>
</feature>
<name>A0AAD6NG65_DREDA</name>
<feature type="region of interest" description="Disordered" evidence="1">
    <location>
        <begin position="898"/>
        <end position="929"/>
    </location>
</feature>
<gene>
    <name evidence="2" type="ORF">Dda_6396</name>
</gene>
<evidence type="ECO:0000313" key="3">
    <source>
        <dbReference type="Proteomes" id="UP001221413"/>
    </source>
</evidence>
<feature type="region of interest" description="Disordered" evidence="1">
    <location>
        <begin position="1147"/>
        <end position="1204"/>
    </location>
</feature>
<feature type="compositionally biased region" description="Polar residues" evidence="1">
    <location>
        <begin position="1175"/>
        <end position="1187"/>
    </location>
</feature>
<keyword evidence="3" id="KW-1185">Reference proteome</keyword>
<protein>
    <submittedName>
        <fullName evidence="2">Uncharacterized protein</fullName>
    </submittedName>
</protein>
<comment type="caution">
    <text evidence="2">The sequence shown here is derived from an EMBL/GenBank/DDBJ whole genome shotgun (WGS) entry which is preliminary data.</text>
</comment>
<evidence type="ECO:0000313" key="2">
    <source>
        <dbReference type="EMBL" id="KAJ6258356.1"/>
    </source>
</evidence>
<evidence type="ECO:0000256" key="1">
    <source>
        <dbReference type="SAM" id="MobiDB-lite"/>
    </source>
</evidence>
<feature type="compositionally biased region" description="Basic and acidic residues" evidence="1">
    <location>
        <begin position="116"/>
        <end position="129"/>
    </location>
</feature>
<feature type="compositionally biased region" description="Polar residues" evidence="1">
    <location>
        <begin position="1101"/>
        <end position="1115"/>
    </location>
</feature>
<feature type="region of interest" description="Disordered" evidence="1">
    <location>
        <begin position="49"/>
        <end position="91"/>
    </location>
</feature>
<feature type="compositionally biased region" description="Polar residues" evidence="1">
    <location>
        <begin position="916"/>
        <end position="929"/>
    </location>
</feature>
<proteinExistence type="predicted"/>
<feature type="region of interest" description="Disordered" evidence="1">
    <location>
        <begin position="113"/>
        <end position="160"/>
    </location>
</feature>
<sequence>MISVVDNDTIDKNVCEYGPGNDGHLVGTQGGPEDTQSVVPDYCKRERKLAEESEVGVPGNEKLPTNPRIPYNPCTENLQNTNSETPPPAQYTHSRLDELIAHEYPIGLLENEVALEDPRSNQRDSEEFKGVYSYRPPSPADHSYHNPPKDEDDCSESSPTDRCLGSREAWLTILQCSLPDVPPTDVDPNPQRLIERVERECFQRCFALSGGNGMVFLACESPQFQRADSHNSPICHDIICRIVEKVSQFEQWDDRATSVDTITHAAASWPAGGTVDEVIASSPDSYLGPGSLARNLLESSADSLGSSSVLHRQLDADVGEEYWIEGPDTDPEKEDHSYLDSLRAGNSMVEGLELPTGYMRHRHPRHLIDGLGQPQLSNAVPETCALAGHARSQCMLPSGIAAEEIAEGQPRQGRLRTSPAGCIHYSPTCRYDCRLAAGTTEPYQLEHPVQEHGDRHDAHVHVDPHVVSKDHTAEVPNQYGEGGALPSLRHIFDMNDIVETSQTAVQPVDGFRDMRELTRKRVSSLISLGEKCGLKGPDDTPGHMSVKFHRKDLAQPTDHSSHGLKRRDMQLDNVAQKRRGVAISRHLSKREPPSTPPVCSLDFDTFARRSGWDPNLFSVEGKRRRDNFHDQQRRCGDECVCLWVNNFWVLSCEAPDTRSQGALRSICHVYGCYCPGTEPPASDPPRKPEKDVDTVTLQLVCDKSLHDVYPELRQPEGTGPSPERSRRYYVVHTYKKNMQRCPSSCQCEWDPVTNFAKLVCREGSRRLVQLERACQRLCICATIVGKTRDGVSDAAEAADGSGGSSYTLDKLPENAGAGSGSSFAGPSGTSYGGAGISSYNWRLKPIYDDGWWSRMDNRPYSLRGPSSADKPGFDTLGSLFHALSGGGSVLFKRGNIEPAETDSQDSGIARPKSKESGTQTPADTVSSSPSRVFRYPWTSLTSVLDSDDNSRRRTLSVDPQRLSEDDRLRLMTKAWRDLESFCSSARSPMESELYHVQGRAIPPATEREYLEGWCRLLRESGAGQMGVGNNDITVDTITSPAVRHEHDPQDGTSVIPCDHDSKSNEVDLNRINFVEVIKEQEPLLTSRAEALPGVSEESGVTDDNSSVSPIQDSRVSGTSNEILAGARTDHPTTFITALKVNKANAPIVPESTPPLSPFHDRSAPFAATSEPPVSPRNTLSMQASSGFKTIRRKPHPTSRTTSKSVSYGFPTIRWMLITLCCRLPG</sequence>
<accession>A0AAD6NG65</accession>
<dbReference type="AlphaFoldDB" id="A0AAD6NG65"/>
<reference evidence="2" key="1">
    <citation type="submission" date="2023-01" db="EMBL/GenBank/DDBJ databases">
        <title>The chitinases involved in constricting ring structure development in the nematode-trapping fungus Drechslerella dactyloides.</title>
        <authorList>
            <person name="Wang R."/>
            <person name="Zhang L."/>
            <person name="Tang P."/>
            <person name="Li S."/>
            <person name="Liang L."/>
        </authorList>
    </citation>
    <scope>NUCLEOTIDE SEQUENCE</scope>
    <source>
        <strain evidence="2">YMF1.00031</strain>
    </source>
</reference>
<organism evidence="2 3">
    <name type="scientific">Drechslerella dactyloides</name>
    <name type="common">Nematode-trapping fungus</name>
    <name type="synonym">Arthrobotrys dactyloides</name>
    <dbReference type="NCBI Taxonomy" id="74499"/>
    <lineage>
        <taxon>Eukaryota</taxon>
        <taxon>Fungi</taxon>
        <taxon>Dikarya</taxon>
        <taxon>Ascomycota</taxon>
        <taxon>Pezizomycotina</taxon>
        <taxon>Orbiliomycetes</taxon>
        <taxon>Orbiliales</taxon>
        <taxon>Orbiliaceae</taxon>
        <taxon>Drechslerella</taxon>
    </lineage>
</organism>
<dbReference type="EMBL" id="JAQGDS010000008">
    <property type="protein sequence ID" value="KAJ6258356.1"/>
    <property type="molecule type" value="Genomic_DNA"/>
</dbReference>
<feature type="region of interest" description="Disordered" evidence="1">
    <location>
        <begin position="1092"/>
        <end position="1115"/>
    </location>
</feature>